<dbReference type="EMBL" id="CP143423">
    <property type="protein sequence ID" value="WVX49137.1"/>
    <property type="molecule type" value="Genomic_DNA"/>
</dbReference>
<accession>A0ABZ2BVE4</accession>
<protein>
    <submittedName>
        <fullName evidence="1">Uncharacterized protein</fullName>
    </submittedName>
</protein>
<dbReference type="Proteomes" id="UP001318682">
    <property type="component" value="Chromosome"/>
</dbReference>
<evidence type="ECO:0000313" key="2">
    <source>
        <dbReference type="Proteomes" id="UP001318682"/>
    </source>
</evidence>
<proteinExistence type="predicted"/>
<reference evidence="2" key="1">
    <citation type="submission" date="2024-01" db="EMBL/GenBank/DDBJ databases">
        <title>Roseobacter fucihabitans sp. nov., isolated from the brown alga Fucus spiralis.</title>
        <authorList>
            <person name="Hahnke S."/>
            <person name="Berger M."/>
            <person name="Schlingloff A."/>
            <person name="Athale I."/>
            <person name="Neumann-Schaal M."/>
            <person name="Adenaya A."/>
            <person name="Poehlein A."/>
            <person name="Daniel R."/>
            <person name="Pertersen J."/>
            <person name="Brinkhoff T."/>
        </authorList>
    </citation>
    <scope>NUCLEOTIDE SEQUENCE [LARGE SCALE GENOMIC DNA]</scope>
    <source>
        <strain evidence="2">B14</strain>
    </source>
</reference>
<gene>
    <name evidence="1" type="ORF">ROLI_022240</name>
</gene>
<sequence length="96" mass="10849">MRFVKTHQKRSLDSLEEMDLDDVYEAVKPTAPTASWLHAENGPDGYLKVTVLFPTSWSPLTEVAPVGVMLEVVNKSAKSNKLRGHEIHEFLRPIFT</sequence>
<name>A0ABZ2BVE4_9RHOB</name>
<keyword evidence="2" id="KW-1185">Reference proteome</keyword>
<organism evidence="1 2">
    <name type="scientific">Roseobacter fucihabitans</name>
    <dbReference type="NCBI Taxonomy" id="1537242"/>
    <lineage>
        <taxon>Bacteria</taxon>
        <taxon>Pseudomonadati</taxon>
        <taxon>Pseudomonadota</taxon>
        <taxon>Alphaproteobacteria</taxon>
        <taxon>Rhodobacterales</taxon>
        <taxon>Roseobacteraceae</taxon>
        <taxon>Roseobacter</taxon>
    </lineage>
</organism>
<evidence type="ECO:0000313" key="1">
    <source>
        <dbReference type="EMBL" id="WVX49137.1"/>
    </source>
</evidence>